<organism evidence="1 2">
    <name type="scientific">Oedothorax gibbosus</name>
    <dbReference type="NCBI Taxonomy" id="931172"/>
    <lineage>
        <taxon>Eukaryota</taxon>
        <taxon>Metazoa</taxon>
        <taxon>Ecdysozoa</taxon>
        <taxon>Arthropoda</taxon>
        <taxon>Chelicerata</taxon>
        <taxon>Arachnida</taxon>
        <taxon>Araneae</taxon>
        <taxon>Araneomorphae</taxon>
        <taxon>Entelegynae</taxon>
        <taxon>Araneoidea</taxon>
        <taxon>Linyphiidae</taxon>
        <taxon>Erigoninae</taxon>
        <taxon>Oedothorax</taxon>
    </lineage>
</organism>
<accession>A0AAV6V3G4</accession>
<name>A0AAV6V3G4_9ARAC</name>
<dbReference type="Proteomes" id="UP000827092">
    <property type="component" value="Unassembled WGS sequence"/>
</dbReference>
<protein>
    <submittedName>
        <fullName evidence="1">Uncharacterized protein</fullName>
    </submittedName>
</protein>
<evidence type="ECO:0000313" key="2">
    <source>
        <dbReference type="Proteomes" id="UP000827092"/>
    </source>
</evidence>
<sequence length="89" mass="10049">MIISNQQYYPLQLYISKSSACPIPLITRVLNNKVKEAVEPPKMWMRSNNPGTPVINEVPHLLEEIACPSCGVSKRAEDSSGRSVLWYIF</sequence>
<reference evidence="1 2" key="1">
    <citation type="journal article" date="2022" name="Nat. Ecol. Evol.">
        <title>A masculinizing supergene underlies an exaggerated male reproductive morph in a spider.</title>
        <authorList>
            <person name="Hendrickx F."/>
            <person name="De Corte Z."/>
            <person name="Sonet G."/>
            <person name="Van Belleghem S.M."/>
            <person name="Kostlbacher S."/>
            <person name="Vangestel C."/>
        </authorList>
    </citation>
    <scope>NUCLEOTIDE SEQUENCE [LARGE SCALE GENOMIC DNA]</scope>
    <source>
        <strain evidence="1">W744_W776</strain>
    </source>
</reference>
<dbReference type="EMBL" id="JAFNEN010000184">
    <property type="protein sequence ID" value="KAG8190421.1"/>
    <property type="molecule type" value="Genomic_DNA"/>
</dbReference>
<proteinExistence type="predicted"/>
<dbReference type="AlphaFoldDB" id="A0AAV6V3G4"/>
<evidence type="ECO:0000313" key="1">
    <source>
        <dbReference type="EMBL" id="KAG8190421.1"/>
    </source>
</evidence>
<keyword evidence="2" id="KW-1185">Reference proteome</keyword>
<comment type="caution">
    <text evidence="1">The sequence shown here is derived from an EMBL/GenBank/DDBJ whole genome shotgun (WGS) entry which is preliminary data.</text>
</comment>
<gene>
    <name evidence="1" type="ORF">JTE90_009258</name>
</gene>